<organism evidence="1">
    <name type="scientific">Lepeophtheirus salmonis</name>
    <name type="common">Salmon louse</name>
    <name type="synonym">Caligus salmonis</name>
    <dbReference type="NCBI Taxonomy" id="72036"/>
    <lineage>
        <taxon>Eukaryota</taxon>
        <taxon>Metazoa</taxon>
        <taxon>Ecdysozoa</taxon>
        <taxon>Arthropoda</taxon>
        <taxon>Crustacea</taxon>
        <taxon>Multicrustacea</taxon>
        <taxon>Hexanauplia</taxon>
        <taxon>Copepoda</taxon>
        <taxon>Siphonostomatoida</taxon>
        <taxon>Caligidae</taxon>
        <taxon>Lepeophtheirus</taxon>
    </lineage>
</organism>
<accession>A0A0K2SVL1</accession>
<name>A0A0K2SVL1_LEPSM</name>
<proteinExistence type="predicted"/>
<evidence type="ECO:0000313" key="1">
    <source>
        <dbReference type="EMBL" id="CDW17764.1"/>
    </source>
</evidence>
<sequence>TVIITLLYDVLIYKYIEIQETKLYDGYLSHVTFICQEFLDYLSSKFRQ</sequence>
<dbReference type="EMBL" id="HACA01000403">
    <property type="protein sequence ID" value="CDW17764.1"/>
    <property type="molecule type" value="Transcribed_RNA"/>
</dbReference>
<protein>
    <submittedName>
        <fullName evidence="1">Uncharacterized protein</fullName>
    </submittedName>
</protein>
<feature type="non-terminal residue" evidence="1">
    <location>
        <position position="1"/>
    </location>
</feature>
<reference evidence="1" key="1">
    <citation type="submission" date="2014-05" db="EMBL/GenBank/DDBJ databases">
        <authorList>
            <person name="Chronopoulou M."/>
        </authorList>
    </citation>
    <scope>NUCLEOTIDE SEQUENCE</scope>
    <source>
        <tissue evidence="1">Whole organism</tissue>
    </source>
</reference>
<dbReference type="AlphaFoldDB" id="A0A0K2SVL1"/>